<feature type="domain" description="RING-type" evidence="7">
    <location>
        <begin position="42"/>
        <end position="81"/>
    </location>
</feature>
<sequence length="1303" mass="143644">MEVEAEAESDFVMNDMLTHTYDHDPFDDDNDNGNLAIEGERCGICMDVVIDRGVLDCCQHWFCFVCIDNWTTITNLCPLCQNEFQLITCVPVYDTIGSNKVEDESYFRDDDWSIEGKSNALSFPSYYIDENAVICLDGDGCKVRSGSASIEEDSGLDTSIACDSCDIWYHAFCVGFDTESTSDSTWLCPRCVVGEVSKGTDSNSIEWTAEECNPENSNSKCKAEDSFSRKVSVSVADTGDTAVVVSMVDGNKWIPATSEKDMFPLEVDGDPLNESHVLMSDTHNEQNGAKKTTTTPIVEEQELELCLSNNVSGSLTFKSLVHNDLNKSIHGAKGEKSSFVGKKLLDESHVKCSPSRNESDMGLHLGLSVGSFLSVDKADENETKDQATVILHPSPEEPFLKVDTADRKKQAMDIPQLSPEKTFLKGHEIGTATHKDNARVTARKRKHVDCSYDQVHIKVDDGDSKPELLVEISQKKIRAAGSQMISANNLADAPPSDNAKQHPALKPSPTREVVASDILNIVKGTNRRVSKGRAGTNACDKLSEKKENMAGLRVKKIMKRVSDGESSLMVQNLRKEIREAVRNKCSINFEENHFDTKLLAAFRAAIAGPKTEPVNKLSPSALKAKKTMLQKGKVREHLTKKIFSTSNGRRKRAWDRDCEIEFWKYRCTRATKPEKIETLKSVLDLLRKSSEDPESTQTPECRAKDPILSRLYLADTSVFPRKDDVKPLSILKTSASSEQTKQNNPPGKGSNLFLNNNTTKATVANNFLSKIGICSSDGKANRQIVNGSAGDNSTSGKVHFSSQSGVKLVSSSAGAKVATKELGLKPDSTKIDKKKWALEILARKTAAASKNTSNETQEDNAIFKGNYPSLAQLPTDMRPVLAPCRHNKIPISVRQTQLYRLTERLLRNANLSVIRRTADTELAVADAINIEKDVADRSNSKLVYLNLCSQELLHRTNNTKSTAVKDTNPPGSSAELTDQLEQNTDDQSSDPEVEIALKNAGLLSDSPPSSPQENREICKDDMSGPDNILELDSHPELDIYGDFEYDLEDEDYIGITKVSNPKQEETESKVKLVFSTMKLKSDIPLECAVGEGSENIEVPQDASCSPNCHNDAVLMDSTTNVEIGQPSASSELPLCEGSVELFDSEFDELYGPDKELLLKKVPDGEPRTLCGEGKTEALGEANDCHNKKNVSVTAITDKSCNTSETAENAPRTEEKSEKSAKQSGSLNHVAKKVEAYIKEHIRPLCKSDVITTEQYRWAVAKTTEKVMKYHCKAKNASFLIKEGEKVKKLAEQYVEAAQQNKKN</sequence>
<comment type="caution">
    <text evidence="8">The sequence shown here is derived from an EMBL/GenBank/DDBJ whole genome shotgun (WGS) entry which is preliminary data.</text>
</comment>
<keyword evidence="3" id="KW-0862">Zinc</keyword>
<dbReference type="InterPro" id="IPR011011">
    <property type="entry name" value="Znf_FYVE_PHD"/>
</dbReference>
<dbReference type="InterPro" id="IPR013083">
    <property type="entry name" value="Znf_RING/FYVE/PHD"/>
</dbReference>
<dbReference type="GO" id="GO:0008270">
    <property type="term" value="F:zinc ion binding"/>
    <property type="evidence" value="ECO:0007669"/>
    <property type="project" value="UniProtKB-KW"/>
</dbReference>
<feature type="region of interest" description="Disordered" evidence="5">
    <location>
        <begin position="959"/>
        <end position="991"/>
    </location>
</feature>
<dbReference type="PROSITE" id="PS50016">
    <property type="entry name" value="ZF_PHD_2"/>
    <property type="match status" value="1"/>
</dbReference>
<dbReference type="GO" id="GO:0061630">
    <property type="term" value="F:ubiquitin protein ligase activity"/>
    <property type="evidence" value="ECO:0007669"/>
    <property type="project" value="TreeGrafter"/>
</dbReference>
<dbReference type="Pfam" id="PF13639">
    <property type="entry name" value="zf-RING_2"/>
    <property type="match status" value="1"/>
</dbReference>
<dbReference type="InterPro" id="IPR019787">
    <property type="entry name" value="Znf_PHD-finger"/>
</dbReference>
<dbReference type="InterPro" id="IPR001841">
    <property type="entry name" value="Znf_RING"/>
</dbReference>
<dbReference type="PROSITE" id="PS00518">
    <property type="entry name" value="ZF_RING_1"/>
    <property type="match status" value="1"/>
</dbReference>
<dbReference type="PANTHER" id="PTHR15315">
    <property type="entry name" value="RING FINGER PROTEIN 41, 151"/>
    <property type="match status" value="1"/>
</dbReference>
<evidence type="ECO:0000256" key="3">
    <source>
        <dbReference type="ARBA" id="ARBA00022833"/>
    </source>
</evidence>
<organism evidence="8 9">
    <name type="scientific">Lupinus albus</name>
    <name type="common">White lupine</name>
    <name type="synonym">Lupinus termis</name>
    <dbReference type="NCBI Taxonomy" id="3870"/>
    <lineage>
        <taxon>Eukaryota</taxon>
        <taxon>Viridiplantae</taxon>
        <taxon>Streptophyta</taxon>
        <taxon>Embryophyta</taxon>
        <taxon>Tracheophyta</taxon>
        <taxon>Spermatophyta</taxon>
        <taxon>Magnoliopsida</taxon>
        <taxon>eudicotyledons</taxon>
        <taxon>Gunneridae</taxon>
        <taxon>Pentapetalae</taxon>
        <taxon>rosids</taxon>
        <taxon>fabids</taxon>
        <taxon>Fabales</taxon>
        <taxon>Fabaceae</taxon>
        <taxon>Papilionoideae</taxon>
        <taxon>50 kb inversion clade</taxon>
        <taxon>genistoids sensu lato</taxon>
        <taxon>core genistoids</taxon>
        <taxon>Genisteae</taxon>
        <taxon>Lupinus</taxon>
    </lineage>
</organism>
<dbReference type="PANTHER" id="PTHR15315:SF26">
    <property type="entry name" value="E3 UBIQUITIN-PROTEIN LIGASE NRDP1"/>
    <property type="match status" value="1"/>
</dbReference>
<keyword evidence="1" id="KW-0479">Metal-binding</keyword>
<name>A0A6A4QLW5_LUPAL</name>
<dbReference type="Pfam" id="PF00628">
    <property type="entry name" value="PHD"/>
    <property type="match status" value="1"/>
</dbReference>
<feature type="region of interest" description="Disordered" evidence="5">
    <location>
        <begin position="1201"/>
        <end position="1226"/>
    </location>
</feature>
<dbReference type="SUPFAM" id="SSF57850">
    <property type="entry name" value="RING/U-box"/>
    <property type="match status" value="1"/>
</dbReference>
<dbReference type="Gene3D" id="3.30.40.10">
    <property type="entry name" value="Zinc/RING finger domain, C3HC4 (zinc finger)"/>
    <property type="match status" value="2"/>
</dbReference>
<dbReference type="SMART" id="SM00184">
    <property type="entry name" value="RING"/>
    <property type="match status" value="2"/>
</dbReference>
<dbReference type="Proteomes" id="UP000447434">
    <property type="component" value="Chromosome 5"/>
</dbReference>
<evidence type="ECO:0000259" key="7">
    <source>
        <dbReference type="PROSITE" id="PS50089"/>
    </source>
</evidence>
<feature type="compositionally biased region" description="Polar residues" evidence="5">
    <location>
        <begin position="959"/>
        <end position="982"/>
    </location>
</feature>
<feature type="compositionally biased region" description="Basic and acidic residues" evidence="5">
    <location>
        <begin position="1210"/>
        <end position="1220"/>
    </location>
</feature>
<gene>
    <name evidence="8" type="ORF">Lalb_Chr05g0224031</name>
</gene>
<feature type="domain" description="PHD-type" evidence="6">
    <location>
        <begin position="74"/>
        <end position="194"/>
    </location>
</feature>
<dbReference type="InterPro" id="IPR017907">
    <property type="entry name" value="Znf_RING_CS"/>
</dbReference>
<accession>A0A6A4QLW5</accession>
<evidence type="ECO:0000256" key="4">
    <source>
        <dbReference type="PROSITE-ProRule" id="PRU00175"/>
    </source>
</evidence>
<dbReference type="GO" id="GO:0016567">
    <property type="term" value="P:protein ubiquitination"/>
    <property type="evidence" value="ECO:0007669"/>
    <property type="project" value="TreeGrafter"/>
</dbReference>
<dbReference type="InterPro" id="IPR001965">
    <property type="entry name" value="Znf_PHD"/>
</dbReference>
<dbReference type="EMBL" id="WOCE01000005">
    <property type="protein sequence ID" value="KAE9614064.1"/>
    <property type="molecule type" value="Genomic_DNA"/>
</dbReference>
<evidence type="ECO:0000313" key="9">
    <source>
        <dbReference type="Proteomes" id="UP000447434"/>
    </source>
</evidence>
<keyword evidence="9" id="KW-1185">Reference proteome</keyword>
<dbReference type="SUPFAM" id="SSF57903">
    <property type="entry name" value="FYVE/PHD zinc finger"/>
    <property type="match status" value="1"/>
</dbReference>
<evidence type="ECO:0000256" key="2">
    <source>
        <dbReference type="ARBA" id="ARBA00022771"/>
    </source>
</evidence>
<protein>
    <submittedName>
        <fullName evidence="8">Putative chromatin regulator PHD family</fullName>
    </submittedName>
</protein>
<reference evidence="9" key="1">
    <citation type="journal article" date="2020" name="Nat. Commun.">
        <title>Genome sequence of the cluster root forming white lupin.</title>
        <authorList>
            <person name="Hufnagel B."/>
            <person name="Marques A."/>
            <person name="Soriano A."/>
            <person name="Marques L."/>
            <person name="Divol F."/>
            <person name="Doumas P."/>
            <person name="Sallet E."/>
            <person name="Mancinotti D."/>
            <person name="Carrere S."/>
            <person name="Marande W."/>
            <person name="Arribat S."/>
            <person name="Keller J."/>
            <person name="Huneau C."/>
            <person name="Blein T."/>
            <person name="Aime D."/>
            <person name="Laguerre M."/>
            <person name="Taylor J."/>
            <person name="Schubert V."/>
            <person name="Nelson M."/>
            <person name="Geu-Flores F."/>
            <person name="Crespi M."/>
            <person name="Gallardo-Guerrero K."/>
            <person name="Delaux P.-M."/>
            <person name="Salse J."/>
            <person name="Berges H."/>
            <person name="Guyot R."/>
            <person name="Gouzy J."/>
            <person name="Peret B."/>
        </authorList>
    </citation>
    <scope>NUCLEOTIDE SEQUENCE [LARGE SCALE GENOMIC DNA]</scope>
    <source>
        <strain evidence="9">cv. Amiga</strain>
    </source>
</reference>
<dbReference type="OrthoDB" id="21204at2759"/>
<keyword evidence="2 4" id="KW-0863">Zinc-finger</keyword>
<evidence type="ECO:0000313" key="8">
    <source>
        <dbReference type="EMBL" id="KAE9614064.1"/>
    </source>
</evidence>
<proteinExistence type="predicted"/>
<dbReference type="SMART" id="SM00249">
    <property type="entry name" value="PHD"/>
    <property type="match status" value="1"/>
</dbReference>
<evidence type="ECO:0000256" key="1">
    <source>
        <dbReference type="ARBA" id="ARBA00022723"/>
    </source>
</evidence>
<dbReference type="PROSITE" id="PS50089">
    <property type="entry name" value="ZF_RING_2"/>
    <property type="match status" value="1"/>
</dbReference>
<evidence type="ECO:0000259" key="6">
    <source>
        <dbReference type="PROSITE" id="PS50016"/>
    </source>
</evidence>
<evidence type="ECO:0000256" key="5">
    <source>
        <dbReference type="SAM" id="MobiDB-lite"/>
    </source>
</evidence>